<name>I8I542_9GAMM</name>
<dbReference type="GO" id="GO:0051537">
    <property type="term" value="F:2 iron, 2 sulfur cluster binding"/>
    <property type="evidence" value="ECO:0007669"/>
    <property type="project" value="UniProtKB-KW"/>
</dbReference>
<accession>I8I542</accession>
<comment type="caution">
    <text evidence="8">The sequence shown here is derived from an EMBL/GenBank/DDBJ whole genome shotgun (WGS) entry which is preliminary data.</text>
</comment>
<evidence type="ECO:0000256" key="1">
    <source>
        <dbReference type="ARBA" id="ARBA00022714"/>
    </source>
</evidence>
<evidence type="ECO:0000259" key="7">
    <source>
        <dbReference type="PROSITE" id="PS51296"/>
    </source>
</evidence>
<evidence type="ECO:0000256" key="4">
    <source>
        <dbReference type="ARBA" id="ARBA00023014"/>
    </source>
</evidence>
<dbReference type="PROSITE" id="PS51318">
    <property type="entry name" value="TAT"/>
    <property type="match status" value="1"/>
</dbReference>
<keyword evidence="1" id="KW-0001">2Fe-2S</keyword>
<protein>
    <recommendedName>
        <fullName evidence="7">Rieske domain-containing protein</fullName>
    </recommendedName>
</protein>
<dbReference type="STRING" id="1172194.WQQ_15630"/>
<dbReference type="PROSITE" id="PS51296">
    <property type="entry name" value="RIESKE"/>
    <property type="match status" value="1"/>
</dbReference>
<proteinExistence type="predicted"/>
<dbReference type="EMBL" id="AKGD01000001">
    <property type="protein sequence ID" value="EIT71426.1"/>
    <property type="molecule type" value="Genomic_DNA"/>
</dbReference>
<evidence type="ECO:0000313" key="9">
    <source>
        <dbReference type="Proteomes" id="UP000003704"/>
    </source>
</evidence>
<keyword evidence="3" id="KW-0408">Iron</keyword>
<keyword evidence="5" id="KW-1015">Disulfide bond</keyword>
<reference evidence="8 9" key="1">
    <citation type="journal article" date="2012" name="J. Bacteriol.">
        <title>Genome Sequence of n-Alkane-Degrading Hydrocarboniphaga effusa Strain AP103T (ATCC BAA-332T).</title>
        <authorList>
            <person name="Chang H.K."/>
            <person name="Zylstra G.J."/>
            <person name="Chae J.C."/>
        </authorList>
    </citation>
    <scope>NUCLEOTIDE SEQUENCE [LARGE SCALE GENOMIC DNA]</scope>
    <source>
        <strain evidence="8 9">AP103</strain>
    </source>
</reference>
<dbReference type="Proteomes" id="UP000003704">
    <property type="component" value="Unassembled WGS sequence"/>
</dbReference>
<evidence type="ECO:0000256" key="5">
    <source>
        <dbReference type="ARBA" id="ARBA00023157"/>
    </source>
</evidence>
<feature type="domain" description="Rieske" evidence="7">
    <location>
        <begin position="134"/>
        <end position="201"/>
    </location>
</feature>
<evidence type="ECO:0000256" key="6">
    <source>
        <dbReference type="ARBA" id="ARBA00034078"/>
    </source>
</evidence>
<dbReference type="InterPro" id="IPR006311">
    <property type="entry name" value="TAT_signal"/>
</dbReference>
<dbReference type="CDD" id="cd03467">
    <property type="entry name" value="Rieske"/>
    <property type="match status" value="1"/>
</dbReference>
<keyword evidence="9" id="KW-1185">Reference proteome</keyword>
<dbReference type="Pfam" id="PF00355">
    <property type="entry name" value="Rieske"/>
    <property type="match status" value="1"/>
</dbReference>
<dbReference type="PANTHER" id="PTHR10134">
    <property type="entry name" value="CYTOCHROME B-C1 COMPLEX SUBUNIT RIESKE, MITOCHONDRIAL"/>
    <property type="match status" value="1"/>
</dbReference>
<comment type="cofactor">
    <cofactor evidence="6">
        <name>[2Fe-2S] cluster</name>
        <dbReference type="ChEBI" id="CHEBI:190135"/>
    </cofactor>
</comment>
<keyword evidence="4" id="KW-0411">Iron-sulfur</keyword>
<dbReference type="SUPFAM" id="SSF50022">
    <property type="entry name" value="ISP domain"/>
    <property type="match status" value="1"/>
</dbReference>
<evidence type="ECO:0000256" key="3">
    <source>
        <dbReference type="ARBA" id="ARBA00023004"/>
    </source>
</evidence>
<dbReference type="InterPro" id="IPR017941">
    <property type="entry name" value="Rieske_2Fe-2S"/>
</dbReference>
<dbReference type="GO" id="GO:0016020">
    <property type="term" value="C:membrane"/>
    <property type="evidence" value="ECO:0007669"/>
    <property type="project" value="InterPro"/>
</dbReference>
<evidence type="ECO:0000256" key="2">
    <source>
        <dbReference type="ARBA" id="ARBA00022723"/>
    </source>
</evidence>
<dbReference type="GO" id="GO:0046872">
    <property type="term" value="F:metal ion binding"/>
    <property type="evidence" value="ECO:0007669"/>
    <property type="project" value="UniProtKB-KW"/>
</dbReference>
<dbReference type="InterPro" id="IPR005805">
    <property type="entry name" value="Rieske_Fe-S_prot_C"/>
</dbReference>
<dbReference type="Gene3D" id="2.102.10.10">
    <property type="entry name" value="Rieske [2Fe-2S] iron-sulphur domain"/>
    <property type="match status" value="1"/>
</dbReference>
<evidence type="ECO:0000313" key="8">
    <source>
        <dbReference type="EMBL" id="EIT71426.1"/>
    </source>
</evidence>
<gene>
    <name evidence="8" type="ORF">WQQ_15630</name>
</gene>
<dbReference type="PRINTS" id="PR00162">
    <property type="entry name" value="RIESKE"/>
</dbReference>
<dbReference type="AlphaFoldDB" id="I8I542"/>
<sequence length="213" mass="22010">MKMSKPNENHACACSCPNLPANELADSGRRQMLTSALALAAMAPMAALADGEPADAAPKRSTKPQEGDKLAFMLGEKEGKEILPSDLKIGAEPTLAYPLDPATGKALVAKASLLVVVRLKPEDLKPGSAKNAADGGVVAFSSMCTHYGCPITTLHPNGTQVVCNCHGSVFNAADRGVVTNGPATRRLAMLPLELKDGAIVVKGKFDGPLGPPT</sequence>
<dbReference type="InterPro" id="IPR014349">
    <property type="entry name" value="Rieske_Fe-S_prot"/>
</dbReference>
<organism evidence="8 9">
    <name type="scientific">Hydrocarboniphaga effusa AP103</name>
    <dbReference type="NCBI Taxonomy" id="1172194"/>
    <lineage>
        <taxon>Bacteria</taxon>
        <taxon>Pseudomonadati</taxon>
        <taxon>Pseudomonadota</taxon>
        <taxon>Gammaproteobacteria</taxon>
        <taxon>Nevskiales</taxon>
        <taxon>Nevskiaceae</taxon>
        <taxon>Hydrocarboniphaga</taxon>
    </lineage>
</organism>
<dbReference type="InterPro" id="IPR036922">
    <property type="entry name" value="Rieske_2Fe-2S_sf"/>
</dbReference>
<keyword evidence="2" id="KW-0479">Metal-binding</keyword>